<dbReference type="EMBL" id="CAJNJA010035330">
    <property type="protein sequence ID" value="CAE7705572.1"/>
    <property type="molecule type" value="Genomic_DNA"/>
</dbReference>
<feature type="region of interest" description="Disordered" evidence="1">
    <location>
        <begin position="88"/>
        <end position="127"/>
    </location>
</feature>
<protein>
    <submittedName>
        <fullName evidence="2">SHE10 protein</fullName>
    </submittedName>
</protein>
<accession>A0A812X4M7</accession>
<comment type="caution">
    <text evidence="2">The sequence shown here is derived from an EMBL/GenBank/DDBJ whole genome shotgun (WGS) entry which is preliminary data.</text>
</comment>
<gene>
    <name evidence="2" type="primary">SHE10</name>
    <name evidence="2" type="ORF">SNEC2469_LOCUS20338</name>
</gene>
<reference evidence="2" key="1">
    <citation type="submission" date="2021-02" db="EMBL/GenBank/DDBJ databases">
        <authorList>
            <person name="Dougan E. K."/>
            <person name="Rhodes N."/>
            <person name="Thang M."/>
            <person name="Chan C."/>
        </authorList>
    </citation>
    <scope>NUCLEOTIDE SEQUENCE</scope>
</reference>
<evidence type="ECO:0000313" key="2">
    <source>
        <dbReference type="EMBL" id="CAE7705572.1"/>
    </source>
</evidence>
<dbReference type="OrthoDB" id="10270392at2759"/>
<keyword evidence="3" id="KW-1185">Reference proteome</keyword>
<proteinExistence type="predicted"/>
<evidence type="ECO:0000256" key="1">
    <source>
        <dbReference type="SAM" id="MobiDB-lite"/>
    </source>
</evidence>
<evidence type="ECO:0000313" key="3">
    <source>
        <dbReference type="Proteomes" id="UP000601435"/>
    </source>
</evidence>
<name>A0A812X4M7_9DINO</name>
<dbReference type="AlphaFoldDB" id="A0A812X4M7"/>
<sequence length="127" mass="13677">MLPYQLCLGTRCGIFCERPTWHQVSRRLEGVSLHSKPDGRRGFDSGRLRPGQEGVEGSRPHAGGLKVAEQRLQSPPATAPTVVNAIEKSPAQNARSGHDGQGSSTMSTLWGKAQEVSDKHSAARAIH</sequence>
<feature type="region of interest" description="Disordered" evidence="1">
    <location>
        <begin position="29"/>
        <end position="62"/>
    </location>
</feature>
<organism evidence="2 3">
    <name type="scientific">Symbiodinium necroappetens</name>
    <dbReference type="NCBI Taxonomy" id="1628268"/>
    <lineage>
        <taxon>Eukaryota</taxon>
        <taxon>Sar</taxon>
        <taxon>Alveolata</taxon>
        <taxon>Dinophyceae</taxon>
        <taxon>Suessiales</taxon>
        <taxon>Symbiodiniaceae</taxon>
        <taxon>Symbiodinium</taxon>
    </lineage>
</organism>
<feature type="compositionally biased region" description="Basic and acidic residues" evidence="1">
    <location>
        <begin position="35"/>
        <end position="47"/>
    </location>
</feature>
<feature type="compositionally biased region" description="Polar residues" evidence="1">
    <location>
        <begin position="90"/>
        <end position="108"/>
    </location>
</feature>
<dbReference type="Proteomes" id="UP000601435">
    <property type="component" value="Unassembled WGS sequence"/>
</dbReference>